<evidence type="ECO:0000256" key="3">
    <source>
        <dbReference type="ARBA" id="ARBA00022553"/>
    </source>
</evidence>
<dbReference type="Pfam" id="PF07730">
    <property type="entry name" value="HisKA_3"/>
    <property type="match status" value="1"/>
</dbReference>
<dbReference type="SMART" id="SM00387">
    <property type="entry name" value="HATPase_c"/>
    <property type="match status" value="1"/>
</dbReference>
<dbReference type="EC" id="2.7.13.3" evidence="2"/>
<keyword evidence="9" id="KW-0812">Transmembrane</keyword>
<evidence type="ECO:0000256" key="4">
    <source>
        <dbReference type="ARBA" id="ARBA00022679"/>
    </source>
</evidence>
<dbReference type="Gene3D" id="3.30.565.10">
    <property type="entry name" value="Histidine kinase-like ATPase, C-terminal domain"/>
    <property type="match status" value="1"/>
</dbReference>
<feature type="domain" description="Histidine kinase/HSP90-like ATPase" evidence="10">
    <location>
        <begin position="453"/>
        <end position="545"/>
    </location>
</feature>
<evidence type="ECO:0000256" key="9">
    <source>
        <dbReference type="SAM" id="Phobius"/>
    </source>
</evidence>
<evidence type="ECO:0000256" key="1">
    <source>
        <dbReference type="ARBA" id="ARBA00000085"/>
    </source>
</evidence>
<name>A0ABP9HY13_9ACTN</name>
<feature type="transmembrane region" description="Helical" evidence="9">
    <location>
        <begin position="287"/>
        <end position="307"/>
    </location>
</feature>
<feature type="transmembrane region" description="Helical" evidence="9">
    <location>
        <begin position="34"/>
        <end position="52"/>
    </location>
</feature>
<feature type="transmembrane region" description="Helical" evidence="9">
    <location>
        <begin position="263"/>
        <end position="281"/>
    </location>
</feature>
<evidence type="ECO:0000256" key="5">
    <source>
        <dbReference type="ARBA" id="ARBA00022741"/>
    </source>
</evidence>
<keyword evidence="4" id="KW-0808">Transferase</keyword>
<dbReference type="EMBL" id="BAABIL010000319">
    <property type="protein sequence ID" value="GAA4981290.1"/>
    <property type="molecule type" value="Genomic_DNA"/>
</dbReference>
<keyword evidence="9" id="KW-0472">Membrane</keyword>
<dbReference type="PANTHER" id="PTHR24421">
    <property type="entry name" value="NITRATE/NITRITE SENSOR PROTEIN NARX-RELATED"/>
    <property type="match status" value="1"/>
</dbReference>
<dbReference type="SUPFAM" id="SSF55874">
    <property type="entry name" value="ATPase domain of HSP90 chaperone/DNA topoisomerase II/histidine kinase"/>
    <property type="match status" value="1"/>
</dbReference>
<dbReference type="Proteomes" id="UP001501195">
    <property type="component" value="Unassembled WGS sequence"/>
</dbReference>
<dbReference type="Pfam" id="PF02518">
    <property type="entry name" value="HATPase_c"/>
    <property type="match status" value="1"/>
</dbReference>
<evidence type="ECO:0000256" key="7">
    <source>
        <dbReference type="ARBA" id="ARBA00022840"/>
    </source>
</evidence>
<dbReference type="PANTHER" id="PTHR24421:SF10">
    <property type="entry name" value="NITRATE_NITRITE SENSOR PROTEIN NARQ"/>
    <property type="match status" value="1"/>
</dbReference>
<keyword evidence="7" id="KW-0067">ATP-binding</keyword>
<dbReference type="InterPro" id="IPR050482">
    <property type="entry name" value="Sensor_HK_TwoCompSys"/>
</dbReference>
<comment type="caution">
    <text evidence="11">The sequence shown here is derived from an EMBL/GenBank/DDBJ whole genome shotgun (WGS) entry which is preliminary data.</text>
</comment>
<reference evidence="12" key="1">
    <citation type="journal article" date="2019" name="Int. J. Syst. Evol. Microbiol.">
        <title>The Global Catalogue of Microorganisms (GCM) 10K type strain sequencing project: providing services to taxonomists for standard genome sequencing and annotation.</title>
        <authorList>
            <consortium name="The Broad Institute Genomics Platform"/>
            <consortium name="The Broad Institute Genome Sequencing Center for Infectious Disease"/>
            <person name="Wu L."/>
            <person name="Ma J."/>
        </authorList>
    </citation>
    <scope>NUCLEOTIDE SEQUENCE [LARGE SCALE GENOMIC DNA]</scope>
    <source>
        <strain evidence="12">JCM 18126</strain>
    </source>
</reference>
<keyword evidence="6" id="KW-0418">Kinase</keyword>
<keyword evidence="12" id="KW-1185">Reference proteome</keyword>
<proteinExistence type="predicted"/>
<evidence type="ECO:0000256" key="6">
    <source>
        <dbReference type="ARBA" id="ARBA00022777"/>
    </source>
</evidence>
<dbReference type="InterPro" id="IPR011712">
    <property type="entry name" value="Sig_transdc_His_kin_sub3_dim/P"/>
</dbReference>
<organism evidence="11 12">
    <name type="scientific">Kineococcus glutinatus</name>
    <dbReference type="NCBI Taxonomy" id="1070872"/>
    <lineage>
        <taxon>Bacteria</taxon>
        <taxon>Bacillati</taxon>
        <taxon>Actinomycetota</taxon>
        <taxon>Actinomycetes</taxon>
        <taxon>Kineosporiales</taxon>
        <taxon>Kineosporiaceae</taxon>
        <taxon>Kineococcus</taxon>
    </lineage>
</organism>
<protein>
    <recommendedName>
        <fullName evidence="2">histidine kinase</fullName>
        <ecNumber evidence="2">2.7.13.3</ecNumber>
    </recommendedName>
</protein>
<dbReference type="CDD" id="cd16917">
    <property type="entry name" value="HATPase_UhpB-NarQ-NarX-like"/>
    <property type="match status" value="1"/>
</dbReference>
<evidence type="ECO:0000256" key="8">
    <source>
        <dbReference type="ARBA" id="ARBA00023012"/>
    </source>
</evidence>
<evidence type="ECO:0000256" key="2">
    <source>
        <dbReference type="ARBA" id="ARBA00012438"/>
    </source>
</evidence>
<accession>A0ABP9HY13</accession>
<keyword evidence="8" id="KW-0902">Two-component regulatory system</keyword>
<evidence type="ECO:0000313" key="11">
    <source>
        <dbReference type="EMBL" id="GAA4981290.1"/>
    </source>
</evidence>
<keyword evidence="9" id="KW-1133">Transmembrane helix</keyword>
<keyword evidence="3" id="KW-0597">Phosphoprotein</keyword>
<dbReference type="RefSeq" id="WP_345712548.1">
    <property type="nucleotide sequence ID" value="NZ_BAABIL010000319.1"/>
</dbReference>
<dbReference type="InterPro" id="IPR036890">
    <property type="entry name" value="HATPase_C_sf"/>
</dbReference>
<dbReference type="Gene3D" id="1.20.5.1930">
    <property type="match status" value="1"/>
</dbReference>
<gene>
    <name evidence="11" type="ORF">GCM10023225_21590</name>
</gene>
<evidence type="ECO:0000259" key="10">
    <source>
        <dbReference type="SMART" id="SM00387"/>
    </source>
</evidence>
<evidence type="ECO:0000313" key="12">
    <source>
        <dbReference type="Proteomes" id="UP001501195"/>
    </source>
</evidence>
<sequence>MRARSEHALVAGASVAVATAGVALDPSASAPWDLLFGACLFFGLLTLLRLALRAGRRARHERHRARRLAQVSPAENARRAVAQEERRLAADVEAVVRSAVLRMASSADRALQEWERDPHPALRDVQEEGQRATVELRRLLGLLREPGDPVPAAARPAAAGAMPSRGDVLVAAAAVLLALAESAAYGEEATGGPQPAASVGFTALAASTVVVRRTRPWLGTAACGAVFLLAHAVGFPVSSGLWTLVTPGGLAWASTARQRRLPVGLTAVAVLLTGVVVSLAAHDPANVRIVVVIIVGSAVGGLAVRGMDRSERSARHRAAERAQHLERAAEEAVRARRLGVARDLHDLVSSAVGVMVVHSGAAEALRATDPAAARAALDVVRRTAAETVGELAALAAVTGGGRSGVPPPAGGVVEHGMADVEEVVERMRGAGLTISFTANSVPPRPGGPSLPPAVAGAVYRTVQESLTNAARHAPGAAVTVVVGVGPDAVCVDVVDDGPGRSPVPRRGYGLVGISERVEHLGGSLHAGPGDDGRGFRVRVRVPLGAAHGVGA</sequence>
<dbReference type="InterPro" id="IPR003594">
    <property type="entry name" value="HATPase_dom"/>
</dbReference>
<keyword evidence="5" id="KW-0547">Nucleotide-binding</keyword>
<comment type="catalytic activity">
    <reaction evidence="1">
        <text>ATP + protein L-histidine = ADP + protein N-phospho-L-histidine.</text>
        <dbReference type="EC" id="2.7.13.3"/>
    </reaction>
</comment>